<dbReference type="SMART" id="SM00354">
    <property type="entry name" value="HTH_LACI"/>
    <property type="match status" value="1"/>
</dbReference>
<dbReference type="SUPFAM" id="SSF53822">
    <property type="entry name" value="Periplasmic binding protein-like I"/>
    <property type="match status" value="1"/>
</dbReference>
<organism evidence="5 6">
    <name type="scientific">Sphingorhabdus lacus</name>
    <dbReference type="NCBI Taxonomy" id="392610"/>
    <lineage>
        <taxon>Bacteria</taxon>
        <taxon>Pseudomonadati</taxon>
        <taxon>Pseudomonadota</taxon>
        <taxon>Alphaproteobacteria</taxon>
        <taxon>Sphingomonadales</taxon>
        <taxon>Sphingomonadaceae</taxon>
        <taxon>Sphingorhabdus</taxon>
    </lineage>
</organism>
<feature type="domain" description="HTH lacI-type" evidence="4">
    <location>
        <begin position="9"/>
        <end position="63"/>
    </location>
</feature>
<dbReference type="Gene3D" id="1.10.260.40">
    <property type="entry name" value="lambda repressor-like DNA-binding domains"/>
    <property type="match status" value="1"/>
</dbReference>
<keyword evidence="6" id="KW-1185">Reference proteome</keyword>
<dbReference type="InterPro" id="IPR010982">
    <property type="entry name" value="Lambda_DNA-bd_dom_sf"/>
</dbReference>
<dbReference type="InterPro" id="IPR028082">
    <property type="entry name" value="Peripla_BP_I"/>
</dbReference>
<proteinExistence type="predicted"/>
<accession>A0A6I6LA27</accession>
<gene>
    <name evidence="5" type="ORF">EUU25_09985</name>
</gene>
<dbReference type="OrthoDB" id="7939625at2"/>
<dbReference type="CDD" id="cd01545">
    <property type="entry name" value="PBP1_SalR"/>
    <property type="match status" value="1"/>
</dbReference>
<evidence type="ECO:0000256" key="1">
    <source>
        <dbReference type="ARBA" id="ARBA00023015"/>
    </source>
</evidence>
<dbReference type="CDD" id="cd01392">
    <property type="entry name" value="HTH_LacI"/>
    <property type="match status" value="1"/>
</dbReference>
<dbReference type="InterPro" id="IPR000843">
    <property type="entry name" value="HTH_LacI"/>
</dbReference>
<dbReference type="Proteomes" id="UP000428803">
    <property type="component" value="Chromosome"/>
</dbReference>
<dbReference type="InterPro" id="IPR046335">
    <property type="entry name" value="LacI/GalR-like_sensor"/>
</dbReference>
<evidence type="ECO:0000256" key="2">
    <source>
        <dbReference type="ARBA" id="ARBA00023125"/>
    </source>
</evidence>
<dbReference type="PRINTS" id="PR00036">
    <property type="entry name" value="HTHLACI"/>
</dbReference>
<keyword evidence="3" id="KW-0804">Transcription</keyword>
<dbReference type="SUPFAM" id="SSF47413">
    <property type="entry name" value="lambda repressor-like DNA-binding domains"/>
    <property type="match status" value="1"/>
</dbReference>
<evidence type="ECO:0000256" key="3">
    <source>
        <dbReference type="ARBA" id="ARBA00023163"/>
    </source>
</evidence>
<dbReference type="PANTHER" id="PTHR30146">
    <property type="entry name" value="LACI-RELATED TRANSCRIPTIONAL REPRESSOR"/>
    <property type="match status" value="1"/>
</dbReference>
<name>A0A6I6LA27_9SPHN</name>
<dbReference type="KEGG" id="slaa:EUU25_09985"/>
<reference evidence="6" key="1">
    <citation type="submission" date="2019-01" db="EMBL/GenBank/DDBJ databases">
        <title>Sphingorhabdus lacus sp.nov., isolated from an oligotrophic freshwater lake.</title>
        <authorList>
            <person name="Park M."/>
        </authorList>
    </citation>
    <scope>NUCLEOTIDE SEQUENCE [LARGE SCALE GENOMIC DNA]</scope>
    <source>
        <strain evidence="6">IMCC1753</strain>
    </source>
</reference>
<dbReference type="Pfam" id="PF13377">
    <property type="entry name" value="Peripla_BP_3"/>
    <property type="match status" value="1"/>
</dbReference>
<evidence type="ECO:0000259" key="4">
    <source>
        <dbReference type="PROSITE" id="PS50932"/>
    </source>
</evidence>
<keyword evidence="2 5" id="KW-0238">DNA-binding</keyword>
<keyword evidence="1" id="KW-0805">Transcription regulation</keyword>
<dbReference type="RefSeq" id="WP_158900613.1">
    <property type="nucleotide sequence ID" value="NZ_CP035733.1"/>
</dbReference>
<protein>
    <submittedName>
        <fullName evidence="5">LacI family DNA-binding transcriptional regulator</fullName>
    </submittedName>
</protein>
<dbReference type="PANTHER" id="PTHR30146:SF153">
    <property type="entry name" value="LACTOSE OPERON REPRESSOR"/>
    <property type="match status" value="1"/>
</dbReference>
<dbReference type="EMBL" id="CP035733">
    <property type="protein sequence ID" value="QGY80916.1"/>
    <property type="molecule type" value="Genomic_DNA"/>
</dbReference>
<dbReference type="Pfam" id="PF00356">
    <property type="entry name" value="LacI"/>
    <property type="match status" value="1"/>
</dbReference>
<dbReference type="GO" id="GO:0000976">
    <property type="term" value="F:transcription cis-regulatory region binding"/>
    <property type="evidence" value="ECO:0007669"/>
    <property type="project" value="TreeGrafter"/>
</dbReference>
<sequence length="343" mass="36921">MSPNSNIRANIRDVAKLAGVAVKTVSRVLNNHPYVSATTKAKVDAAMAELGFSPSIAARILAGTKSGQIALIYDNHSPYYMHQIMQGCWDRCHSEGMRLIAQPVDVADPDVGEQVRGMVRQTHVDGAILSSPVTDCAPVLSALEALNIPFVRISPGTNHALTSSVFMDDTQAADDMTTHLINIGHRRIGFIIGHPNHMASAERRAGYERALSRVGISVDPALIAEGQFDFESGVAATEKFLSLKSPPTAIFASNDDMASGVLAVAHRRGIQVPEQLSVGGFDDTTLARVVWPPLTTVRQPVRDLASTAAELLFGEGGIEHRRLPHELVIRESTSPPSQKSKKI</sequence>
<evidence type="ECO:0000313" key="5">
    <source>
        <dbReference type="EMBL" id="QGY80916.1"/>
    </source>
</evidence>
<dbReference type="AlphaFoldDB" id="A0A6I6LA27"/>
<dbReference type="PROSITE" id="PS50932">
    <property type="entry name" value="HTH_LACI_2"/>
    <property type="match status" value="1"/>
</dbReference>
<evidence type="ECO:0000313" key="6">
    <source>
        <dbReference type="Proteomes" id="UP000428803"/>
    </source>
</evidence>
<dbReference type="GO" id="GO:0003700">
    <property type="term" value="F:DNA-binding transcription factor activity"/>
    <property type="evidence" value="ECO:0007669"/>
    <property type="project" value="TreeGrafter"/>
</dbReference>
<dbReference type="Gene3D" id="3.40.50.2300">
    <property type="match status" value="2"/>
</dbReference>